<sequence>MRPRTPVPATLALRVARNGTMTTPEGAPNSAGKQTLRPRAVFYTGECLERVDLVARRPLIGSAQKPNSLPRRGKPQRTAVGIHGAGPPAKRRKNTVVAWISKEL</sequence>
<comment type="caution">
    <text evidence="2">The sequence shown here is derived from an EMBL/GenBank/DDBJ whole genome shotgun (WGS) entry which is preliminary data.</text>
</comment>
<protein>
    <submittedName>
        <fullName evidence="2">Uncharacterized protein</fullName>
    </submittedName>
</protein>
<name>A0A9P6KUJ5_9PLEO</name>
<dbReference type="EMBL" id="WJXW01000003">
    <property type="protein sequence ID" value="KAF9738864.1"/>
    <property type="molecule type" value="Genomic_DNA"/>
</dbReference>
<evidence type="ECO:0000313" key="2">
    <source>
        <dbReference type="EMBL" id="KAF9738864.1"/>
    </source>
</evidence>
<proteinExistence type="predicted"/>
<evidence type="ECO:0000313" key="3">
    <source>
        <dbReference type="Proteomes" id="UP000756921"/>
    </source>
</evidence>
<feature type="region of interest" description="Disordered" evidence="1">
    <location>
        <begin position="61"/>
        <end position="93"/>
    </location>
</feature>
<keyword evidence="3" id="KW-1185">Reference proteome</keyword>
<accession>A0A9P6KUJ5</accession>
<evidence type="ECO:0000256" key="1">
    <source>
        <dbReference type="SAM" id="MobiDB-lite"/>
    </source>
</evidence>
<dbReference type="Proteomes" id="UP000756921">
    <property type="component" value="Unassembled WGS sequence"/>
</dbReference>
<dbReference type="AlphaFoldDB" id="A0A9P6KUJ5"/>
<gene>
    <name evidence="2" type="ORF">PMIN01_04147</name>
</gene>
<reference evidence="2" key="1">
    <citation type="journal article" date="2020" name="Mol. Plant Microbe Interact.">
        <title>Genome Sequence of the Biocontrol Agent Coniothyrium minitans strain Conio (IMI 134523).</title>
        <authorList>
            <person name="Patel D."/>
            <person name="Shittu T.A."/>
            <person name="Baroncelli R."/>
            <person name="Muthumeenakshi S."/>
            <person name="Osborne T.H."/>
            <person name="Janganan T.K."/>
            <person name="Sreenivasaprasad S."/>
        </authorList>
    </citation>
    <scope>NUCLEOTIDE SEQUENCE</scope>
    <source>
        <strain evidence="2">Conio</strain>
    </source>
</reference>
<organism evidence="2 3">
    <name type="scientific">Paraphaeosphaeria minitans</name>
    <dbReference type="NCBI Taxonomy" id="565426"/>
    <lineage>
        <taxon>Eukaryota</taxon>
        <taxon>Fungi</taxon>
        <taxon>Dikarya</taxon>
        <taxon>Ascomycota</taxon>
        <taxon>Pezizomycotina</taxon>
        <taxon>Dothideomycetes</taxon>
        <taxon>Pleosporomycetidae</taxon>
        <taxon>Pleosporales</taxon>
        <taxon>Massarineae</taxon>
        <taxon>Didymosphaeriaceae</taxon>
        <taxon>Paraphaeosphaeria</taxon>
    </lineage>
</organism>